<keyword evidence="1" id="KW-1133">Transmembrane helix</keyword>
<feature type="transmembrane region" description="Helical" evidence="1">
    <location>
        <begin position="181"/>
        <end position="202"/>
    </location>
</feature>
<comment type="caution">
    <text evidence="2">The sequence shown here is derived from an EMBL/GenBank/DDBJ whole genome shotgun (WGS) entry which is preliminary data.</text>
</comment>
<reference evidence="2" key="1">
    <citation type="submission" date="2021-09" db="EMBL/GenBank/DDBJ databases">
        <authorList>
            <consortium name="AG Swart"/>
            <person name="Singh M."/>
            <person name="Singh A."/>
            <person name="Seah K."/>
            <person name="Emmerich C."/>
        </authorList>
    </citation>
    <scope>NUCLEOTIDE SEQUENCE</scope>
    <source>
        <strain evidence="2">ATCC30299</strain>
    </source>
</reference>
<dbReference type="AlphaFoldDB" id="A0AAU9ICD1"/>
<sequence length="439" mass="51010">MLLFIFLFWIVESEWVGILEFHVEKFQIDHLVRIYKPNIPVSRVSGYLCHPPDYDCPLKPIILVAAVNSSATLNEALLLSNSKKAKALVVITDMQLDNWPKNILGFKLPTANGQVLLKKLSDNPHQELAHISYFFKYHCEIYNPIIYEYIVLSIVWALILGLWLYNSYVRNLNFADMNHKYASLILAFKTIELLSSLFFWSSCPYNQIISQLFSLLKDQCRALYETSLFAYIMALSKGWHLSISAPNRNEFSYIIMLTVVIYVFDCALNLIESSMSVFILSLFLVIFSHSFYFSFKTLKVLKNQYAIVRESGDYRLFRVVSQKIKLFRAFVGILSWYVIGELIFHGMIWFYEIDEINDEDRNTELWIGIHESLEIITFTFILYLLRARSMGPYFSLTINPESHSKMIPFYEASRMAPTERSIVAIQLPSEIVLGKLIVT</sequence>
<keyword evidence="3" id="KW-1185">Reference proteome</keyword>
<keyword evidence="1" id="KW-0472">Membrane</keyword>
<feature type="transmembrane region" description="Helical" evidence="1">
    <location>
        <begin position="365"/>
        <end position="385"/>
    </location>
</feature>
<gene>
    <name evidence="2" type="ORF">BSTOLATCC_MIC2671</name>
</gene>
<proteinExistence type="predicted"/>
<name>A0AAU9ICD1_9CILI</name>
<evidence type="ECO:0000313" key="2">
    <source>
        <dbReference type="EMBL" id="CAG9310957.1"/>
    </source>
</evidence>
<feature type="transmembrane region" description="Helical" evidence="1">
    <location>
        <begin position="222"/>
        <end position="239"/>
    </location>
</feature>
<feature type="transmembrane region" description="Helical" evidence="1">
    <location>
        <begin position="251"/>
        <end position="271"/>
    </location>
</feature>
<dbReference type="PANTHER" id="PTHR36329:SF1">
    <property type="entry name" value="TRANSMEMBRANE PROTEIN"/>
    <property type="match status" value="1"/>
</dbReference>
<feature type="transmembrane region" description="Helical" evidence="1">
    <location>
        <begin position="277"/>
        <end position="295"/>
    </location>
</feature>
<dbReference type="Proteomes" id="UP001162131">
    <property type="component" value="Unassembled WGS sequence"/>
</dbReference>
<protein>
    <submittedName>
        <fullName evidence="2">Uncharacterized protein</fullName>
    </submittedName>
</protein>
<evidence type="ECO:0000313" key="3">
    <source>
        <dbReference type="Proteomes" id="UP001162131"/>
    </source>
</evidence>
<dbReference type="PANTHER" id="PTHR36329">
    <property type="entry name" value="TRANSMEMBRANE PROTEIN"/>
    <property type="match status" value="1"/>
</dbReference>
<evidence type="ECO:0000256" key="1">
    <source>
        <dbReference type="SAM" id="Phobius"/>
    </source>
</evidence>
<feature type="transmembrane region" description="Helical" evidence="1">
    <location>
        <begin position="146"/>
        <end position="169"/>
    </location>
</feature>
<keyword evidence="1" id="KW-0812">Transmembrane</keyword>
<feature type="transmembrane region" description="Helical" evidence="1">
    <location>
        <begin position="326"/>
        <end position="350"/>
    </location>
</feature>
<organism evidence="2 3">
    <name type="scientific">Blepharisma stoltei</name>
    <dbReference type="NCBI Taxonomy" id="1481888"/>
    <lineage>
        <taxon>Eukaryota</taxon>
        <taxon>Sar</taxon>
        <taxon>Alveolata</taxon>
        <taxon>Ciliophora</taxon>
        <taxon>Postciliodesmatophora</taxon>
        <taxon>Heterotrichea</taxon>
        <taxon>Heterotrichida</taxon>
        <taxon>Blepharismidae</taxon>
        <taxon>Blepharisma</taxon>
    </lineage>
</organism>
<accession>A0AAU9ICD1</accession>
<dbReference type="EMBL" id="CAJZBQ010000003">
    <property type="protein sequence ID" value="CAG9310957.1"/>
    <property type="molecule type" value="Genomic_DNA"/>
</dbReference>